<dbReference type="EMBL" id="FNCC01000005">
    <property type="protein sequence ID" value="SDG07674.1"/>
    <property type="molecule type" value="Genomic_DNA"/>
</dbReference>
<keyword evidence="2" id="KW-1185">Reference proteome</keyword>
<proteinExistence type="predicted"/>
<dbReference type="Proteomes" id="UP000199623">
    <property type="component" value="Unassembled WGS sequence"/>
</dbReference>
<gene>
    <name evidence="1" type="ORF">SAMN05216553_105222</name>
</gene>
<accession>A0A1G7RAF7</accession>
<sequence length="104" mass="10989">MSTTRCTATVLRVLLRGRVASGLLAAANLLLDTGHLTTALLVALAEVAVALHAQAVLPGHERREQCLHLVDVDALPELLGDRRVVAGDPDLELRVEVEVPGGLD</sequence>
<organism evidence="1 2">
    <name type="scientific">Lentzea fradiae</name>
    <dbReference type="NCBI Taxonomy" id="200378"/>
    <lineage>
        <taxon>Bacteria</taxon>
        <taxon>Bacillati</taxon>
        <taxon>Actinomycetota</taxon>
        <taxon>Actinomycetes</taxon>
        <taxon>Pseudonocardiales</taxon>
        <taxon>Pseudonocardiaceae</taxon>
        <taxon>Lentzea</taxon>
    </lineage>
</organism>
<name>A0A1G7RAF7_9PSEU</name>
<evidence type="ECO:0000313" key="2">
    <source>
        <dbReference type="Proteomes" id="UP000199623"/>
    </source>
</evidence>
<evidence type="ECO:0000313" key="1">
    <source>
        <dbReference type="EMBL" id="SDG07674.1"/>
    </source>
</evidence>
<dbReference type="AlphaFoldDB" id="A0A1G7RAF7"/>
<reference evidence="2" key="1">
    <citation type="submission" date="2016-10" db="EMBL/GenBank/DDBJ databases">
        <authorList>
            <person name="Varghese N."/>
            <person name="Submissions S."/>
        </authorList>
    </citation>
    <scope>NUCLEOTIDE SEQUENCE [LARGE SCALE GENOMIC DNA]</scope>
    <source>
        <strain evidence="2">CGMCC 4.3506</strain>
    </source>
</reference>
<protein>
    <submittedName>
        <fullName evidence="1">Uncharacterized protein</fullName>
    </submittedName>
</protein>